<sequence>MAVFMVTWNINKERGNYAQARQAFIQHLDRYPNVSDPGLETVRWVSSTATANQISDDLRARLDANDRIFVTKLNNGEHQGWLSKIVWEWINARL</sequence>
<keyword evidence="2" id="KW-1185">Reference proteome</keyword>
<dbReference type="AlphaFoldDB" id="A0A1H2MEW3"/>
<dbReference type="RefSeq" id="WP_093216022.1">
    <property type="nucleotide sequence ID" value="NZ_LT629803.1"/>
</dbReference>
<proteinExistence type="predicted"/>
<dbReference type="EMBL" id="RRZK01000017">
    <property type="protein sequence ID" value="TDB62823.1"/>
    <property type="molecule type" value="Genomic_DNA"/>
</dbReference>
<evidence type="ECO:0000313" key="2">
    <source>
        <dbReference type="Proteomes" id="UP000295254"/>
    </source>
</evidence>
<dbReference type="Proteomes" id="UP000295254">
    <property type="component" value="Unassembled WGS sequence"/>
</dbReference>
<comment type="caution">
    <text evidence="1">The sequence shown here is derived from an EMBL/GenBank/DDBJ whole genome shotgun (WGS) entry which is preliminary data.</text>
</comment>
<evidence type="ECO:0000313" key="1">
    <source>
        <dbReference type="EMBL" id="TDB62823.1"/>
    </source>
</evidence>
<name>A0A1H2MEW3_PSEVA</name>
<organism evidence="1 2">
    <name type="scientific">Pseudomonas vancouverensis</name>
    <dbReference type="NCBI Taxonomy" id="95300"/>
    <lineage>
        <taxon>Bacteria</taxon>
        <taxon>Pseudomonadati</taxon>
        <taxon>Pseudomonadota</taxon>
        <taxon>Gammaproteobacteria</taxon>
        <taxon>Pseudomonadales</taxon>
        <taxon>Pseudomonadaceae</taxon>
        <taxon>Pseudomonas</taxon>
    </lineage>
</organism>
<dbReference type="OrthoDB" id="2656750at2"/>
<gene>
    <name evidence="1" type="ORF">EIY72_13085</name>
</gene>
<reference evidence="2" key="1">
    <citation type="journal article" date="2019" name="bioRxiv">
        <title>Bacterially produced spermidine induces plant systemic susceptibility to pathogens.</title>
        <authorList>
            <person name="Melnyk R.A."/>
            <person name="Beskrovnaya P.A."/>
            <person name="Liu Z."/>
            <person name="Song Y."/>
            <person name="Haney C.H."/>
        </authorList>
    </citation>
    <scope>NUCLEOTIDE SEQUENCE [LARGE SCALE GENOMIC DNA]</scope>
    <source>
        <strain evidence="2">Dha-51</strain>
    </source>
</reference>
<protein>
    <submittedName>
        <fullName evidence="1">Uncharacterized protein</fullName>
    </submittedName>
</protein>
<accession>A0A1H2MEW3</accession>